<reference evidence="2" key="1">
    <citation type="submission" date="2018-11" db="EMBL/GenBank/DDBJ databases">
        <authorList>
            <consortium name="Pathogen Informatics"/>
        </authorList>
    </citation>
    <scope>NUCLEOTIDE SEQUENCE</scope>
</reference>
<evidence type="ECO:0000313" key="2">
    <source>
        <dbReference type="EMBL" id="VEL09235.1"/>
    </source>
</evidence>
<dbReference type="OrthoDB" id="107372at2759"/>
<accession>A0A3S4ZE46</accession>
<dbReference type="EMBL" id="CAAALY010005828">
    <property type="protein sequence ID" value="VEL09235.1"/>
    <property type="molecule type" value="Genomic_DNA"/>
</dbReference>
<evidence type="ECO:0000313" key="3">
    <source>
        <dbReference type="Proteomes" id="UP000784294"/>
    </source>
</evidence>
<feature type="chain" id="PRO_5018585229" evidence="1">
    <location>
        <begin position="24"/>
        <end position="269"/>
    </location>
</feature>
<keyword evidence="1" id="KW-0732">Signal</keyword>
<comment type="caution">
    <text evidence="2">The sequence shown here is derived from an EMBL/GenBank/DDBJ whole genome shotgun (WGS) entry which is preliminary data.</text>
</comment>
<feature type="signal peptide" evidence="1">
    <location>
        <begin position="1"/>
        <end position="23"/>
    </location>
</feature>
<gene>
    <name evidence="2" type="ORF">PXEA_LOCUS2675</name>
</gene>
<dbReference type="AlphaFoldDB" id="A0A3S4ZE46"/>
<sequence length="269" mass="28946">MLVCSGFALLTALPILLFPRSLPQTKPCIQTLDLSHSVAPTTGGNRDDSSNDICSSKAVEDLQFGLVNLPLNSDLDQGMKEEVDQNGAFQLDNLSRSLSHRSPCFNLQLASPLRQSETDFGSSCKIEYVQKTESMLNSTSLVETVAVPNEELCPVRNLRLSDLRLIEVPSSLGDVICPVVSTSKSVGHLARQTFATPCSSSCVRLRGWLASGHNLAELADYGIVMTGQTGGCICVCCGYDPRRQVALTPVAEISDLVSHKCSLADQLSQ</sequence>
<keyword evidence="3" id="KW-1185">Reference proteome</keyword>
<organism evidence="2 3">
    <name type="scientific">Protopolystoma xenopodis</name>
    <dbReference type="NCBI Taxonomy" id="117903"/>
    <lineage>
        <taxon>Eukaryota</taxon>
        <taxon>Metazoa</taxon>
        <taxon>Spiralia</taxon>
        <taxon>Lophotrochozoa</taxon>
        <taxon>Platyhelminthes</taxon>
        <taxon>Monogenea</taxon>
        <taxon>Polyopisthocotylea</taxon>
        <taxon>Polystomatidea</taxon>
        <taxon>Polystomatidae</taxon>
        <taxon>Protopolystoma</taxon>
    </lineage>
</organism>
<evidence type="ECO:0000256" key="1">
    <source>
        <dbReference type="SAM" id="SignalP"/>
    </source>
</evidence>
<name>A0A3S4ZE46_9PLAT</name>
<dbReference type="Proteomes" id="UP000784294">
    <property type="component" value="Unassembled WGS sequence"/>
</dbReference>
<proteinExistence type="predicted"/>
<protein>
    <submittedName>
        <fullName evidence="2">Uncharacterized protein</fullName>
    </submittedName>
</protein>